<dbReference type="CDD" id="cd02440">
    <property type="entry name" value="AdoMet_MTases"/>
    <property type="match status" value="1"/>
</dbReference>
<dbReference type="EMBL" id="JAGRPV010000001">
    <property type="protein sequence ID" value="MDI4649461.1"/>
    <property type="molecule type" value="Genomic_DNA"/>
</dbReference>
<evidence type="ECO:0000256" key="2">
    <source>
        <dbReference type="ARBA" id="ARBA00022552"/>
    </source>
</evidence>
<dbReference type="PANTHER" id="PTHR31760:SF0">
    <property type="entry name" value="S-ADENOSYL-L-METHIONINE-DEPENDENT METHYLTRANSFERASES SUPERFAMILY PROTEIN"/>
    <property type="match status" value="1"/>
</dbReference>
<dbReference type="RefSeq" id="WP_282912090.1">
    <property type="nucleotide sequence ID" value="NZ_JAGRPV010000001.1"/>
</dbReference>
<sequence length="242" mass="27372">MADELRHWFSERVQADLGIELSDTQLIQYESYYRLLVEWNEKMNLTGITEREAVYEKHFYDSLTLGVLPEAVSATSMADIGAGAGFPSIPFKIAFPQLEVTIIDSLAKRIRFLQAVVDELQLSNVTLVHGRAEDIGRLSEHRDRYDLVTARAVARLAGLNELCLPFVKIEGHFIAMKGSDHTAELQESARSIRLLNAKLRYTRELKLPLEQSERQLIVIGKLGKTPKEYPRKAGVPLKQPLV</sequence>
<keyword evidence="1 6" id="KW-0963">Cytoplasm</keyword>
<protein>
    <recommendedName>
        <fullName evidence="6">Ribosomal RNA small subunit methyltransferase G</fullName>
        <ecNumber evidence="6">2.1.1.-</ecNumber>
    </recommendedName>
    <alternativeName>
        <fullName evidence="6">16S rRNA 7-methylguanosine methyltransferase</fullName>
        <shortName evidence="6">16S rRNA m7G methyltransferase</shortName>
    </alternativeName>
</protein>
<keyword evidence="5 6" id="KW-0949">S-adenosyl-L-methionine</keyword>
<dbReference type="Pfam" id="PF02527">
    <property type="entry name" value="GidB"/>
    <property type="match status" value="1"/>
</dbReference>
<dbReference type="PIRSF" id="PIRSF003078">
    <property type="entry name" value="GidB"/>
    <property type="match status" value="1"/>
</dbReference>
<dbReference type="Proteomes" id="UP001161691">
    <property type="component" value="Unassembled WGS sequence"/>
</dbReference>
<gene>
    <name evidence="6 7" type="primary">rsmG</name>
    <name evidence="7" type="ORF">KB449_31320</name>
</gene>
<keyword evidence="4 6" id="KW-0808">Transferase</keyword>
<feature type="binding site" evidence="6">
    <location>
        <begin position="132"/>
        <end position="133"/>
    </location>
    <ligand>
        <name>S-adenosyl-L-methionine</name>
        <dbReference type="ChEBI" id="CHEBI:59789"/>
    </ligand>
</feature>
<organism evidence="7 8">
    <name type="scientific">Cohnella hashimotonis</name>
    <dbReference type="NCBI Taxonomy" id="2826895"/>
    <lineage>
        <taxon>Bacteria</taxon>
        <taxon>Bacillati</taxon>
        <taxon>Bacillota</taxon>
        <taxon>Bacilli</taxon>
        <taxon>Bacillales</taxon>
        <taxon>Paenibacillaceae</taxon>
        <taxon>Cohnella</taxon>
    </lineage>
</organism>
<evidence type="ECO:0000313" key="8">
    <source>
        <dbReference type="Proteomes" id="UP001161691"/>
    </source>
</evidence>
<dbReference type="InterPro" id="IPR003682">
    <property type="entry name" value="rRNA_ssu_MeTfrase_G"/>
</dbReference>
<feature type="binding site" evidence="6">
    <location>
        <position position="81"/>
    </location>
    <ligand>
        <name>S-adenosyl-L-methionine</name>
        <dbReference type="ChEBI" id="CHEBI:59789"/>
    </ligand>
</feature>
<dbReference type="HAMAP" id="MF_00074">
    <property type="entry name" value="16SrRNA_methyltr_G"/>
    <property type="match status" value="1"/>
</dbReference>
<dbReference type="Gene3D" id="3.40.50.150">
    <property type="entry name" value="Vaccinia Virus protein VP39"/>
    <property type="match status" value="1"/>
</dbReference>
<dbReference type="GO" id="GO:0008168">
    <property type="term" value="F:methyltransferase activity"/>
    <property type="evidence" value="ECO:0007669"/>
    <property type="project" value="UniProtKB-KW"/>
</dbReference>
<evidence type="ECO:0000256" key="3">
    <source>
        <dbReference type="ARBA" id="ARBA00022603"/>
    </source>
</evidence>
<reference evidence="7" key="1">
    <citation type="submission" date="2023-04" db="EMBL/GenBank/DDBJ databases">
        <title>Comparative genomic analysis of Cohnella hashimotonis sp. nov., isolated from the International Space Station.</title>
        <authorList>
            <person name="Venkateswaran K."/>
            <person name="Simpson A."/>
        </authorList>
    </citation>
    <scope>NUCLEOTIDE SEQUENCE</scope>
    <source>
        <strain evidence="7">F6_2S_P_1</strain>
    </source>
</reference>
<dbReference type="NCBIfam" id="TIGR00138">
    <property type="entry name" value="rsmG_gidB"/>
    <property type="match status" value="1"/>
</dbReference>
<dbReference type="InterPro" id="IPR029063">
    <property type="entry name" value="SAM-dependent_MTases_sf"/>
</dbReference>
<comment type="similarity">
    <text evidence="6">Belongs to the methyltransferase superfamily. RNA methyltransferase RsmG family.</text>
</comment>
<evidence type="ECO:0000256" key="1">
    <source>
        <dbReference type="ARBA" id="ARBA00022490"/>
    </source>
</evidence>
<comment type="subcellular location">
    <subcellularLocation>
        <location evidence="6">Cytoplasm</location>
    </subcellularLocation>
</comment>
<comment type="function">
    <text evidence="6">Specifically methylates the N7 position of guanine in position 535 of 16S rRNA.</text>
</comment>
<dbReference type="EC" id="2.1.1.-" evidence="6"/>
<evidence type="ECO:0000256" key="6">
    <source>
        <dbReference type="HAMAP-Rule" id="MF_00074"/>
    </source>
</evidence>
<keyword evidence="3 6" id="KW-0489">Methyltransferase</keyword>
<comment type="caution">
    <text evidence="6">Lacks conserved residue(s) required for the propagation of feature annotation.</text>
</comment>
<dbReference type="PANTHER" id="PTHR31760">
    <property type="entry name" value="S-ADENOSYL-L-METHIONINE-DEPENDENT METHYLTRANSFERASES SUPERFAMILY PROTEIN"/>
    <property type="match status" value="1"/>
</dbReference>
<name>A0ABT6TRI8_9BACL</name>
<feature type="binding site" evidence="6">
    <location>
        <position position="86"/>
    </location>
    <ligand>
        <name>S-adenosyl-L-methionine</name>
        <dbReference type="ChEBI" id="CHEBI:59789"/>
    </ligand>
</feature>
<keyword evidence="2 6" id="KW-0698">rRNA processing</keyword>
<dbReference type="GO" id="GO:0032259">
    <property type="term" value="P:methylation"/>
    <property type="evidence" value="ECO:0007669"/>
    <property type="project" value="UniProtKB-KW"/>
</dbReference>
<feature type="binding site" evidence="6">
    <location>
        <position position="151"/>
    </location>
    <ligand>
        <name>S-adenosyl-L-methionine</name>
        <dbReference type="ChEBI" id="CHEBI:59789"/>
    </ligand>
</feature>
<proteinExistence type="inferred from homology"/>
<dbReference type="SUPFAM" id="SSF53335">
    <property type="entry name" value="S-adenosyl-L-methionine-dependent methyltransferases"/>
    <property type="match status" value="1"/>
</dbReference>
<keyword evidence="8" id="KW-1185">Reference proteome</keyword>
<comment type="caution">
    <text evidence="7">The sequence shown here is derived from an EMBL/GenBank/DDBJ whole genome shotgun (WGS) entry which is preliminary data.</text>
</comment>
<evidence type="ECO:0000256" key="4">
    <source>
        <dbReference type="ARBA" id="ARBA00022679"/>
    </source>
</evidence>
<evidence type="ECO:0000256" key="5">
    <source>
        <dbReference type="ARBA" id="ARBA00022691"/>
    </source>
</evidence>
<evidence type="ECO:0000313" key="7">
    <source>
        <dbReference type="EMBL" id="MDI4649461.1"/>
    </source>
</evidence>
<accession>A0ABT6TRI8</accession>